<dbReference type="STRING" id="391616.OA238_c12720"/>
<dbReference type="InterPro" id="IPR004046">
    <property type="entry name" value="GST_C"/>
</dbReference>
<feature type="domain" description="GST N-terminal" evidence="1">
    <location>
        <begin position="1"/>
        <end position="80"/>
    </location>
</feature>
<dbReference type="SUPFAM" id="SSF47616">
    <property type="entry name" value="GST C-terminal domain-like"/>
    <property type="match status" value="1"/>
</dbReference>
<dbReference type="EMBL" id="CP003742">
    <property type="protein sequence ID" value="AGI71438.1"/>
    <property type="molecule type" value="Genomic_DNA"/>
</dbReference>
<accession>M9RI64</accession>
<name>M9RI64_9RHOB</name>
<keyword evidence="3" id="KW-0808">Transferase</keyword>
<dbReference type="InterPro" id="IPR040079">
    <property type="entry name" value="Glutathione_S-Trfase"/>
</dbReference>
<dbReference type="Gene3D" id="3.40.30.10">
    <property type="entry name" value="Glutaredoxin"/>
    <property type="match status" value="1"/>
</dbReference>
<dbReference type="Gene3D" id="1.20.1050.10">
    <property type="match status" value="1"/>
</dbReference>
<dbReference type="KEGG" id="oar:OA238_c12720"/>
<dbReference type="PROSITE" id="PS50404">
    <property type="entry name" value="GST_NTER"/>
    <property type="match status" value="1"/>
</dbReference>
<dbReference type="HOGENOM" id="CLU_011226_6_4_5"/>
<evidence type="ECO:0000313" key="3">
    <source>
        <dbReference type="EMBL" id="AGI71438.1"/>
    </source>
</evidence>
<dbReference type="SFLD" id="SFLDG00358">
    <property type="entry name" value="Main_(cytGST)"/>
    <property type="match status" value="1"/>
</dbReference>
<feature type="domain" description="GST C-terminal" evidence="2">
    <location>
        <begin position="83"/>
        <end position="201"/>
    </location>
</feature>
<dbReference type="OrthoDB" id="7583243at2"/>
<proteinExistence type="predicted"/>
<gene>
    <name evidence="3" type="ORF">OA238_c12720</name>
</gene>
<organism evidence="3 4">
    <name type="scientific">Octadecabacter arcticus 238</name>
    <dbReference type="NCBI Taxonomy" id="391616"/>
    <lineage>
        <taxon>Bacteria</taxon>
        <taxon>Pseudomonadati</taxon>
        <taxon>Pseudomonadota</taxon>
        <taxon>Alphaproteobacteria</taxon>
        <taxon>Rhodobacterales</taxon>
        <taxon>Roseobacteraceae</taxon>
        <taxon>Octadecabacter</taxon>
    </lineage>
</organism>
<reference evidence="3 4" key="1">
    <citation type="journal article" date="2013" name="PLoS ONE">
        <title>Poles Apart: Arctic and Antarctic Octadecabacter strains Share High Genome Plasticity and a New Type of Xanthorhodopsin.</title>
        <authorList>
            <person name="Vollmers J."/>
            <person name="Voget S."/>
            <person name="Dietrich S."/>
            <person name="Gollnow K."/>
            <person name="Smits M."/>
            <person name="Meyer K."/>
            <person name="Brinkhoff T."/>
            <person name="Simon M."/>
            <person name="Daniel R."/>
        </authorList>
    </citation>
    <scope>NUCLEOTIDE SEQUENCE [LARGE SCALE GENOMIC DNA]</scope>
    <source>
        <strain evidence="3 4">238</strain>
    </source>
</reference>
<dbReference type="PANTHER" id="PTHR44051">
    <property type="entry name" value="GLUTATHIONE S-TRANSFERASE-RELATED"/>
    <property type="match status" value="1"/>
</dbReference>
<dbReference type="CDD" id="cd03057">
    <property type="entry name" value="GST_N_Beta"/>
    <property type="match status" value="1"/>
</dbReference>
<dbReference type="AlphaFoldDB" id="M9RI64"/>
<dbReference type="PROSITE" id="PS50405">
    <property type="entry name" value="GST_CTER"/>
    <property type="match status" value="1"/>
</dbReference>
<dbReference type="InterPro" id="IPR036282">
    <property type="entry name" value="Glutathione-S-Trfase_C_sf"/>
</dbReference>
<dbReference type="GO" id="GO:0016740">
    <property type="term" value="F:transferase activity"/>
    <property type="evidence" value="ECO:0007669"/>
    <property type="project" value="UniProtKB-KW"/>
</dbReference>
<dbReference type="RefSeq" id="WP_015494642.1">
    <property type="nucleotide sequence ID" value="NC_020908.1"/>
</dbReference>
<evidence type="ECO:0000259" key="1">
    <source>
        <dbReference type="PROSITE" id="PS50404"/>
    </source>
</evidence>
<evidence type="ECO:0000259" key="2">
    <source>
        <dbReference type="PROSITE" id="PS50405"/>
    </source>
</evidence>
<dbReference type="SFLD" id="SFLDG01150">
    <property type="entry name" value="Main.1:_Beta-like"/>
    <property type="match status" value="1"/>
</dbReference>
<sequence length="201" mass="21790">MLTLYAPQGTVAVAAHVALEEAGLPYTIHWISIIQGEQRSPEFLAINPKGRLPALLTEYGHLTETPAILDYIADISDKFMQSDPFQKARARELISFLAATVHVNHAHGPRAARWSDDPAAHVSMAAKVTETMADSCSVIEAVLPNAGWFLGSYCIADIHLYAVYRWFEGDGVAIANYPKLAAHFAAMKARPAVAKVAALHG</sequence>
<keyword evidence="4" id="KW-1185">Reference proteome</keyword>
<dbReference type="InterPro" id="IPR010987">
    <property type="entry name" value="Glutathione-S-Trfase_C-like"/>
</dbReference>
<dbReference type="Pfam" id="PF14497">
    <property type="entry name" value="GST_C_3"/>
    <property type="match status" value="1"/>
</dbReference>
<dbReference type="Pfam" id="PF02798">
    <property type="entry name" value="GST_N"/>
    <property type="match status" value="1"/>
</dbReference>
<protein>
    <submittedName>
        <fullName evidence="3">Putative glutathione S-transferase</fullName>
    </submittedName>
</protein>
<dbReference type="PANTHER" id="PTHR44051:SF8">
    <property type="entry name" value="GLUTATHIONE S-TRANSFERASE GSTA"/>
    <property type="match status" value="1"/>
</dbReference>
<dbReference type="InterPro" id="IPR004045">
    <property type="entry name" value="Glutathione_S-Trfase_N"/>
</dbReference>
<dbReference type="SFLD" id="SFLDS00019">
    <property type="entry name" value="Glutathione_Transferase_(cytos"/>
    <property type="match status" value="1"/>
</dbReference>
<evidence type="ECO:0000313" key="4">
    <source>
        <dbReference type="Proteomes" id="UP000004688"/>
    </source>
</evidence>
<dbReference type="InterPro" id="IPR036249">
    <property type="entry name" value="Thioredoxin-like_sf"/>
</dbReference>
<dbReference type="eggNOG" id="COG0625">
    <property type="taxonomic scope" value="Bacteria"/>
</dbReference>
<dbReference type="SUPFAM" id="SSF52833">
    <property type="entry name" value="Thioredoxin-like"/>
    <property type="match status" value="1"/>
</dbReference>
<dbReference type="Proteomes" id="UP000004688">
    <property type="component" value="Chromosome"/>
</dbReference>